<gene>
    <name evidence="5" type="ORF">BKA14_004764</name>
</gene>
<keyword evidence="3" id="KW-0443">Lipid metabolism</keyword>
<dbReference type="GO" id="GO:0016042">
    <property type="term" value="P:lipid catabolic process"/>
    <property type="evidence" value="ECO:0007669"/>
    <property type="project" value="UniProtKB-KW"/>
</dbReference>
<feature type="chain" id="PRO_5030702407" evidence="4">
    <location>
        <begin position="28"/>
        <end position="369"/>
    </location>
</feature>
<evidence type="ECO:0000313" key="6">
    <source>
        <dbReference type="Proteomes" id="UP000542742"/>
    </source>
</evidence>
<evidence type="ECO:0000256" key="1">
    <source>
        <dbReference type="ARBA" id="ARBA00022801"/>
    </source>
</evidence>
<accession>A0A7W7G569</accession>
<keyword evidence="2" id="KW-0442">Lipid degradation</keyword>
<feature type="signal peptide" evidence="4">
    <location>
        <begin position="1"/>
        <end position="27"/>
    </location>
</feature>
<dbReference type="Pfam" id="PF03403">
    <property type="entry name" value="PAF-AH_p_II"/>
    <property type="match status" value="2"/>
</dbReference>
<dbReference type="AlphaFoldDB" id="A0A7W7G569"/>
<proteinExistence type="predicted"/>
<reference evidence="5 6" key="1">
    <citation type="submission" date="2020-08" db="EMBL/GenBank/DDBJ databases">
        <title>Sequencing the genomes of 1000 actinobacteria strains.</title>
        <authorList>
            <person name="Klenk H.-P."/>
        </authorList>
    </citation>
    <scope>NUCLEOTIDE SEQUENCE [LARGE SCALE GENOMIC DNA]</scope>
    <source>
        <strain evidence="5 6">DSM 45518</strain>
    </source>
</reference>
<dbReference type="Proteomes" id="UP000542742">
    <property type="component" value="Unassembled WGS sequence"/>
</dbReference>
<organism evidence="5 6">
    <name type="scientific">Paractinoplanes abujensis</name>
    <dbReference type="NCBI Taxonomy" id="882441"/>
    <lineage>
        <taxon>Bacteria</taxon>
        <taxon>Bacillati</taxon>
        <taxon>Actinomycetota</taxon>
        <taxon>Actinomycetes</taxon>
        <taxon>Micromonosporales</taxon>
        <taxon>Micromonosporaceae</taxon>
        <taxon>Paractinoplanes</taxon>
    </lineage>
</organism>
<evidence type="ECO:0000313" key="5">
    <source>
        <dbReference type="EMBL" id="MBB4694616.1"/>
    </source>
</evidence>
<comment type="caution">
    <text evidence="5">The sequence shown here is derived from an EMBL/GenBank/DDBJ whole genome shotgun (WGS) entry which is preliminary data.</text>
</comment>
<dbReference type="PROSITE" id="PS51318">
    <property type="entry name" value="TAT"/>
    <property type="match status" value="1"/>
</dbReference>
<dbReference type="Gene3D" id="3.40.50.1820">
    <property type="entry name" value="alpha/beta hydrolase"/>
    <property type="match status" value="1"/>
</dbReference>
<dbReference type="RefSeq" id="WP_184953076.1">
    <property type="nucleotide sequence ID" value="NZ_BOMC01000037.1"/>
</dbReference>
<dbReference type="InterPro" id="IPR029058">
    <property type="entry name" value="AB_hydrolase_fold"/>
</dbReference>
<keyword evidence="6" id="KW-1185">Reference proteome</keyword>
<dbReference type="SUPFAM" id="SSF53474">
    <property type="entry name" value="alpha/beta-Hydrolases"/>
    <property type="match status" value="1"/>
</dbReference>
<protein>
    <submittedName>
        <fullName evidence="5">Dienelactone hydrolase</fullName>
    </submittedName>
</protein>
<dbReference type="PANTHER" id="PTHR10272:SF0">
    <property type="entry name" value="PLATELET-ACTIVATING FACTOR ACETYLHYDROLASE"/>
    <property type="match status" value="1"/>
</dbReference>
<sequence>MSISRRTLLTGTLAVAAIGSTTVPATAAPPRLTLPRPTGPYEVGTVTLNLVDRSRPDPFTGQAGHRELMAGVWYPARDTGRYPRAPWMEPDLLRTYLVDAGYAADTVLTPLTYGHVGAPVRRTGKGLPVLIFSHGAGGHRNEHSTMVQQLASHGYVVIAIDHLGDAYSRLPDGRIVTPTEQSAVPEDYAQDARFVVGRLARLPHGLAGAVDTSRIGMFGWSKGGTATARVLLTDPRVKAGLAIDGPMLPALSGHIDRPFMLMTAEFPRATDPAVARFWTQLHGWRLDVRAEGAVHSSYGDLQVLMPQLAKVVGMSNDELRGWIGTLDPGRAVRIGQAYPLAFFDEHLRGREQRLLDGPTRRFPEVKYLP</sequence>
<dbReference type="PANTHER" id="PTHR10272">
    <property type="entry name" value="PLATELET-ACTIVATING FACTOR ACETYLHYDROLASE"/>
    <property type="match status" value="1"/>
</dbReference>
<evidence type="ECO:0000256" key="4">
    <source>
        <dbReference type="SAM" id="SignalP"/>
    </source>
</evidence>
<keyword evidence="4" id="KW-0732">Signal</keyword>
<keyword evidence="1 5" id="KW-0378">Hydrolase</keyword>
<evidence type="ECO:0000256" key="2">
    <source>
        <dbReference type="ARBA" id="ARBA00022963"/>
    </source>
</evidence>
<dbReference type="EMBL" id="JACHMF010000001">
    <property type="protein sequence ID" value="MBB4694616.1"/>
    <property type="molecule type" value="Genomic_DNA"/>
</dbReference>
<dbReference type="InterPro" id="IPR006311">
    <property type="entry name" value="TAT_signal"/>
</dbReference>
<dbReference type="GO" id="GO:0003847">
    <property type="term" value="F:1-alkyl-2-acetylglycerophosphocholine esterase activity"/>
    <property type="evidence" value="ECO:0007669"/>
    <property type="project" value="TreeGrafter"/>
</dbReference>
<name>A0A7W7G569_9ACTN</name>
<evidence type="ECO:0000256" key="3">
    <source>
        <dbReference type="ARBA" id="ARBA00023098"/>
    </source>
</evidence>